<dbReference type="STRING" id="448386.A0A2V3J6B1"/>
<evidence type="ECO:0000256" key="3">
    <source>
        <dbReference type="SAM" id="MobiDB-lite"/>
    </source>
</evidence>
<organism evidence="4 5">
    <name type="scientific">Gracilariopsis chorda</name>
    <dbReference type="NCBI Taxonomy" id="448386"/>
    <lineage>
        <taxon>Eukaryota</taxon>
        <taxon>Rhodophyta</taxon>
        <taxon>Florideophyceae</taxon>
        <taxon>Rhodymeniophycidae</taxon>
        <taxon>Gracilariales</taxon>
        <taxon>Gracilariaceae</taxon>
        <taxon>Gracilariopsis</taxon>
    </lineage>
</organism>
<dbReference type="InterPro" id="IPR019140">
    <property type="entry name" value="MCM_complex-bd"/>
</dbReference>
<evidence type="ECO:0000256" key="1">
    <source>
        <dbReference type="ARBA" id="ARBA00004123"/>
    </source>
</evidence>
<dbReference type="Proteomes" id="UP000247409">
    <property type="component" value="Unassembled WGS sequence"/>
</dbReference>
<comment type="caution">
    <text evidence="4">The sequence shown here is derived from an EMBL/GenBank/DDBJ whole genome shotgun (WGS) entry which is preliminary data.</text>
</comment>
<proteinExistence type="predicted"/>
<dbReference type="PANTHER" id="PTHR13489:SF0">
    <property type="entry name" value="MINI-CHROMOSOME MAINTENANCE COMPLEX-BINDING PROTEIN"/>
    <property type="match status" value="1"/>
</dbReference>
<dbReference type="AlphaFoldDB" id="A0A2V3J6B1"/>
<dbReference type="Pfam" id="PF09739">
    <property type="entry name" value="MCM_bind"/>
    <property type="match status" value="1"/>
</dbReference>
<dbReference type="GO" id="GO:0003682">
    <property type="term" value="F:chromatin binding"/>
    <property type="evidence" value="ECO:0007669"/>
    <property type="project" value="TreeGrafter"/>
</dbReference>
<protein>
    <submittedName>
        <fullName evidence="4">Mini-chromosome maintenance complex-binding protein</fullName>
    </submittedName>
</protein>
<feature type="region of interest" description="Disordered" evidence="3">
    <location>
        <begin position="115"/>
        <end position="178"/>
    </location>
</feature>
<sequence length="588" mass="64230">MVGIPTNFTKDPVAKAHALINEPDTPIDRVLSALVPPPLEYIPHVDDPRATVGTWVRYNALVQDIWDTELFVASSPDGQSGLLVENAAASDHAQAVLCERLPVYLVSRPGQSKWTLPDRVEPGVVPKSANNPNGQKRPRESDDQMSDAGPAPQSTTPPSIPVTLPPEPVNADQASSKRHCADGVAGSVLISSMGLNLPVHNQHGASAIVAKLYDTATGRDLKINSMVEVVGVLQDALEFNMDGATENGEGLQNEVLARNPANVKRLHVISWREMKSWEHNPLTKALGADQLVEAKKEAQSLVGGLRELLVRYFASALFNDLLAAEYLVMCLLSRPIRTRGDNVLGKLSVNIVLPSDSTASAVQELARAIKEVFPTVVEIEVNLSSLNATEMYPRKDYDMNRLKAGALQMAAGTCLITNECNMTNGRLGKRGVKNIKALTNVSQRCSMPIEFVYYESEVGVDCCTVLLSKGGKSVVPADVVVRVKPNPGLELQQWNAYNSDLLRKLRLALALFAEDGVFDISPETTQDVEKVYVEARRNGAAKDGQDTLQKWLGVARACARMHGESVMTVHRWRYALDLEQKREQRGRS</sequence>
<accession>A0A2V3J6B1</accession>
<feature type="compositionally biased region" description="Pro residues" evidence="3">
    <location>
        <begin position="158"/>
        <end position="168"/>
    </location>
</feature>
<name>A0A2V3J6B1_9FLOR</name>
<dbReference type="GO" id="GO:0005634">
    <property type="term" value="C:nucleus"/>
    <property type="evidence" value="ECO:0007669"/>
    <property type="project" value="UniProtKB-SubCell"/>
</dbReference>
<evidence type="ECO:0000313" key="5">
    <source>
        <dbReference type="Proteomes" id="UP000247409"/>
    </source>
</evidence>
<dbReference type="EMBL" id="NBIV01000003">
    <property type="protein sequence ID" value="PXF49662.1"/>
    <property type="molecule type" value="Genomic_DNA"/>
</dbReference>
<evidence type="ECO:0000256" key="2">
    <source>
        <dbReference type="ARBA" id="ARBA00023242"/>
    </source>
</evidence>
<keyword evidence="5" id="KW-1185">Reference proteome</keyword>
<keyword evidence="2" id="KW-0539">Nucleus</keyword>
<reference evidence="4 5" key="1">
    <citation type="journal article" date="2018" name="Mol. Biol. Evol.">
        <title>Analysis of the draft genome of the red seaweed Gracilariopsis chorda provides insights into genome size evolution in Rhodophyta.</title>
        <authorList>
            <person name="Lee J."/>
            <person name="Yang E.C."/>
            <person name="Graf L."/>
            <person name="Yang J.H."/>
            <person name="Qiu H."/>
            <person name="Zel Zion U."/>
            <person name="Chan C.X."/>
            <person name="Stephens T.G."/>
            <person name="Weber A.P.M."/>
            <person name="Boo G.H."/>
            <person name="Boo S.M."/>
            <person name="Kim K.M."/>
            <person name="Shin Y."/>
            <person name="Jung M."/>
            <person name="Lee S.J."/>
            <person name="Yim H.S."/>
            <person name="Lee J.H."/>
            <person name="Bhattacharya D."/>
            <person name="Yoon H.S."/>
        </authorList>
    </citation>
    <scope>NUCLEOTIDE SEQUENCE [LARGE SCALE GENOMIC DNA]</scope>
    <source>
        <strain evidence="4 5">SKKU-2015</strain>
        <tissue evidence="4">Whole body</tissue>
    </source>
</reference>
<gene>
    <name evidence="4" type="ORF">BWQ96_00540</name>
</gene>
<evidence type="ECO:0000313" key="4">
    <source>
        <dbReference type="EMBL" id="PXF49662.1"/>
    </source>
</evidence>
<dbReference type="PANTHER" id="PTHR13489">
    <property type="entry name" value="MINI-CHROMOSOME MAINTENANCE COMPLEX-BINDING PROTEIN"/>
    <property type="match status" value="1"/>
</dbReference>
<dbReference type="GO" id="GO:0006261">
    <property type="term" value="P:DNA-templated DNA replication"/>
    <property type="evidence" value="ECO:0007669"/>
    <property type="project" value="TreeGrafter"/>
</dbReference>
<dbReference type="OrthoDB" id="329666at2759"/>
<comment type="subcellular location">
    <subcellularLocation>
        <location evidence="1">Nucleus</location>
    </subcellularLocation>
</comment>